<evidence type="ECO:0000313" key="7">
    <source>
        <dbReference type="Proteomes" id="UP000541154"/>
    </source>
</evidence>
<evidence type="ECO:0000256" key="1">
    <source>
        <dbReference type="ARBA" id="ARBA00011079"/>
    </source>
</evidence>
<evidence type="ECO:0008006" key="8">
    <source>
        <dbReference type="Google" id="ProtNLM"/>
    </source>
</evidence>
<evidence type="ECO:0000256" key="5">
    <source>
        <dbReference type="ARBA" id="ARBA00023180"/>
    </source>
</evidence>
<keyword evidence="7" id="KW-1185">Reference proteome</keyword>
<keyword evidence="4" id="KW-0378">Hydrolase</keyword>
<keyword evidence="3" id="KW-0732">Signal</keyword>
<evidence type="ECO:0000256" key="3">
    <source>
        <dbReference type="ARBA" id="ARBA00022729"/>
    </source>
</evidence>
<dbReference type="GO" id="GO:0008239">
    <property type="term" value="F:dipeptidyl-peptidase activity"/>
    <property type="evidence" value="ECO:0007669"/>
    <property type="project" value="TreeGrafter"/>
</dbReference>
<accession>A0A8H6A590</accession>
<keyword evidence="2" id="KW-0645">Protease</keyword>
<protein>
    <recommendedName>
        <fullName evidence="8">Serine carboxypeptidase S28-domain-containing protein</fullName>
    </recommendedName>
</protein>
<evidence type="ECO:0000313" key="6">
    <source>
        <dbReference type="EMBL" id="KAF5860826.1"/>
    </source>
</evidence>
<comment type="similarity">
    <text evidence="1">Belongs to the peptidase S28 family.</text>
</comment>
<proteinExistence type="inferred from homology"/>
<organism evidence="6 7">
    <name type="scientific">Petromyces alliaceus</name>
    <name type="common">Aspergillus alliaceus</name>
    <dbReference type="NCBI Taxonomy" id="209559"/>
    <lineage>
        <taxon>Eukaryota</taxon>
        <taxon>Fungi</taxon>
        <taxon>Dikarya</taxon>
        <taxon>Ascomycota</taxon>
        <taxon>Pezizomycotina</taxon>
        <taxon>Eurotiomycetes</taxon>
        <taxon>Eurotiomycetidae</taxon>
        <taxon>Eurotiales</taxon>
        <taxon>Aspergillaceae</taxon>
        <taxon>Aspergillus</taxon>
        <taxon>Aspergillus subgen. Circumdati</taxon>
    </lineage>
</organism>
<dbReference type="GO" id="GO:0070008">
    <property type="term" value="F:serine-type exopeptidase activity"/>
    <property type="evidence" value="ECO:0007669"/>
    <property type="project" value="InterPro"/>
</dbReference>
<dbReference type="Proteomes" id="UP000541154">
    <property type="component" value="Unassembled WGS sequence"/>
</dbReference>
<evidence type="ECO:0000256" key="4">
    <source>
        <dbReference type="ARBA" id="ARBA00022801"/>
    </source>
</evidence>
<dbReference type="AlphaFoldDB" id="A0A8H6A590"/>
<dbReference type="SUPFAM" id="SSF53474">
    <property type="entry name" value="alpha/beta-Hydrolases"/>
    <property type="match status" value="1"/>
</dbReference>
<dbReference type="EMBL" id="SPNV01000118">
    <property type="protein sequence ID" value="KAF5860826.1"/>
    <property type="molecule type" value="Genomic_DNA"/>
</dbReference>
<dbReference type="PANTHER" id="PTHR11010:SF109">
    <property type="entry name" value="PEPTIDASE, FAMILY S28, PUTATIVE (AFU_ORTHOLOGUE AFUA_4G03790)-RELATED"/>
    <property type="match status" value="1"/>
</dbReference>
<gene>
    <name evidence="6" type="ORF">ETB97_001046</name>
</gene>
<keyword evidence="5" id="KW-0325">Glycoprotein</keyword>
<dbReference type="InterPro" id="IPR008758">
    <property type="entry name" value="Peptidase_S28"/>
</dbReference>
<evidence type="ECO:0000256" key="2">
    <source>
        <dbReference type="ARBA" id="ARBA00022670"/>
    </source>
</evidence>
<dbReference type="Pfam" id="PF05577">
    <property type="entry name" value="Peptidase_S28"/>
    <property type="match status" value="1"/>
</dbReference>
<comment type="caution">
    <text evidence="6">The sequence shown here is derived from an EMBL/GenBank/DDBJ whole genome shotgun (WGS) entry which is preliminary data.</text>
</comment>
<name>A0A8H6A590_PETAA</name>
<reference evidence="6 7" key="1">
    <citation type="submission" date="2019-04" db="EMBL/GenBank/DDBJ databases">
        <title>Aspergillus burnettii sp. nov., novel species from soil in southeast Queensland.</title>
        <authorList>
            <person name="Gilchrist C.L.M."/>
            <person name="Pitt J.I."/>
            <person name="Lange L."/>
            <person name="Lacey H.J."/>
            <person name="Vuong D."/>
            <person name="Midgley D.J."/>
            <person name="Greenfield P."/>
            <person name="Bradbury M."/>
            <person name="Lacey E."/>
            <person name="Busk P.K."/>
            <person name="Pilgaard B."/>
            <person name="Chooi Y.H."/>
            <person name="Piggott A.M."/>
        </authorList>
    </citation>
    <scope>NUCLEOTIDE SEQUENCE [LARGE SCALE GENOMIC DNA]</scope>
    <source>
        <strain evidence="6 7">FRR 5400</strain>
    </source>
</reference>
<dbReference type="PANTHER" id="PTHR11010">
    <property type="entry name" value="PROTEASE S28 PRO-X CARBOXYPEPTIDASE-RELATED"/>
    <property type="match status" value="1"/>
</dbReference>
<sequence>MLSGPVMGLGMLGGSKHMRDLKLAAELSLYPGSLSNGKSIHSALPQAFTQKDSVTTEYIEIPIDHNNKSVGTYRNRFWVNDDYYEPGRPVIMYDAGEIEANTIAQSHLRSDASFFKQILAELHAIGIIWEHRRDTPPEHFKYLTTKQALEDIPYFARNFSRPNFSNIDLTPSSTPWVIIGGSYGGIRAAFARNKYPDVIFAAYSSSSPVQAQVNMSIYYDQVYRGMVGHGLENCTKAIHAALNYIDQQLSKNSTAASIKQLFFGPGAEKNSNEGFTAALVSLFNYFQSYGVDGPEGSLREFCNYLKADPVSMLSASSGSFAQILGGKYVAERWAAWPMFTPMVNGFFETNCRGLNASKESSCELDLLYTDPDSISWTWQYCTEWGFYQSNNAGPHSLLSRYQTLEYQQQVCKNHFPKAVANGMLPPRPETETLNKEYGGWNIRPSNTYFSGGEYDPWRTLSILTSEDIAPEVAPNGITFSTEIPKCGETNKGKVFGYILKDSEHCYDFQVASAEGKVSRDLFKQALTKWLPCFNSSKAKETRAE</sequence>
<dbReference type="InterPro" id="IPR029058">
    <property type="entry name" value="AB_hydrolase_fold"/>
</dbReference>
<dbReference type="FunFam" id="3.40.50.1820:FF:000636">
    <property type="entry name" value="Serine peptidase, family S28, putative"/>
    <property type="match status" value="1"/>
</dbReference>
<dbReference type="Gene3D" id="3.40.50.1820">
    <property type="entry name" value="alpha/beta hydrolase"/>
    <property type="match status" value="2"/>
</dbReference>
<dbReference type="GO" id="GO:0006508">
    <property type="term" value="P:proteolysis"/>
    <property type="evidence" value="ECO:0007669"/>
    <property type="project" value="UniProtKB-KW"/>
</dbReference>